<evidence type="ECO:0000259" key="3">
    <source>
        <dbReference type="Pfam" id="PF01648"/>
    </source>
</evidence>
<dbReference type="SUPFAM" id="SSF56214">
    <property type="entry name" value="4'-phosphopantetheinyl transferase"/>
    <property type="match status" value="2"/>
</dbReference>
<evidence type="ECO:0000256" key="2">
    <source>
        <dbReference type="ARBA" id="ARBA00022679"/>
    </source>
</evidence>
<dbReference type="PANTHER" id="PTHR12215:SF10">
    <property type="entry name" value="L-AMINOADIPATE-SEMIALDEHYDE DEHYDROGENASE-PHOSPHOPANTETHEINYL TRANSFERASE"/>
    <property type="match status" value="1"/>
</dbReference>
<dbReference type="GO" id="GO:0016740">
    <property type="term" value="F:transferase activity"/>
    <property type="evidence" value="ECO:0007669"/>
    <property type="project" value="UniProtKB-KW"/>
</dbReference>
<evidence type="ECO:0000259" key="4">
    <source>
        <dbReference type="Pfam" id="PF22624"/>
    </source>
</evidence>
<accession>A0ABZ1L3P0</accession>
<sequence length="244" mass="25646">MRYEELPGHPGVVAASVYPNRTSAHALASLLDSGERTRAGAFVRTPDADRYVVAHVLLRIVLGAYVDERPDRLVFGRHPCAGCEGPHGKPYLAGHDGVHFSLSHAGDRVLVALAPVPVGVDVETVPADGLVHDVRSALHPREQRELASLPASARAGAFARCWARKEAVLKATGVALTRGAAEPYVGTALDPAPVSGLRLDDVLLTDGHVAAVAVGVARPADRAQVARAPVSATAAIRRDSTRSR</sequence>
<dbReference type="Proteomes" id="UP001622594">
    <property type="component" value="Chromosome"/>
</dbReference>
<comment type="similarity">
    <text evidence="1">Belongs to the P-Pant transferase superfamily. Gsp/Sfp/HetI/AcpT family.</text>
</comment>
<dbReference type="Pfam" id="PF01648">
    <property type="entry name" value="ACPS"/>
    <property type="match status" value="1"/>
</dbReference>
<dbReference type="InterPro" id="IPR008278">
    <property type="entry name" value="4-PPantetheinyl_Trfase_dom"/>
</dbReference>
<evidence type="ECO:0000256" key="1">
    <source>
        <dbReference type="ARBA" id="ARBA00010990"/>
    </source>
</evidence>
<evidence type="ECO:0000313" key="5">
    <source>
        <dbReference type="EMBL" id="WTR68499.1"/>
    </source>
</evidence>
<dbReference type="RefSeq" id="WP_406333432.1">
    <property type="nucleotide sequence ID" value="NZ_CP108188.1"/>
</dbReference>
<protein>
    <submittedName>
        <fullName evidence="5">4'-phosphopantetheinyl transferase superfamily protein</fullName>
    </submittedName>
</protein>
<gene>
    <name evidence="5" type="ORF">OG814_04045</name>
</gene>
<dbReference type="Gene3D" id="3.90.470.20">
    <property type="entry name" value="4'-phosphopantetheinyl transferase domain"/>
    <property type="match status" value="1"/>
</dbReference>
<evidence type="ECO:0000313" key="6">
    <source>
        <dbReference type="Proteomes" id="UP001622594"/>
    </source>
</evidence>
<keyword evidence="6" id="KW-1185">Reference proteome</keyword>
<feature type="domain" description="4'-phosphopantetheinyl transferase N-terminal" evidence="4">
    <location>
        <begin position="19"/>
        <end position="112"/>
    </location>
</feature>
<proteinExistence type="inferred from homology"/>
<dbReference type="InterPro" id="IPR055066">
    <property type="entry name" value="AASDHPPT_N"/>
</dbReference>
<name>A0ABZ1L3P0_9ACTN</name>
<dbReference type="InterPro" id="IPR050559">
    <property type="entry name" value="P-Pant_transferase_sf"/>
</dbReference>
<dbReference type="PANTHER" id="PTHR12215">
    <property type="entry name" value="PHOSPHOPANTETHEINE TRANSFERASE"/>
    <property type="match status" value="1"/>
</dbReference>
<organism evidence="5 6">
    <name type="scientific">Streptomyces zaomyceticus</name>
    <dbReference type="NCBI Taxonomy" id="68286"/>
    <lineage>
        <taxon>Bacteria</taxon>
        <taxon>Bacillati</taxon>
        <taxon>Actinomycetota</taxon>
        <taxon>Actinomycetes</taxon>
        <taxon>Kitasatosporales</taxon>
        <taxon>Streptomycetaceae</taxon>
        <taxon>Streptomyces</taxon>
    </lineage>
</organism>
<dbReference type="InterPro" id="IPR037143">
    <property type="entry name" value="4-PPantetheinyl_Trfase_dom_sf"/>
</dbReference>
<keyword evidence="2 5" id="KW-0808">Transferase</keyword>
<dbReference type="EMBL" id="CP108188">
    <property type="protein sequence ID" value="WTR68499.1"/>
    <property type="molecule type" value="Genomic_DNA"/>
</dbReference>
<dbReference type="Pfam" id="PF22624">
    <property type="entry name" value="AASDHPPT_N"/>
    <property type="match status" value="1"/>
</dbReference>
<reference evidence="5 6" key="1">
    <citation type="submission" date="2022-10" db="EMBL/GenBank/DDBJ databases">
        <title>The complete genomes of actinobacterial strains from the NBC collection.</title>
        <authorList>
            <person name="Joergensen T.S."/>
            <person name="Alvarez Arevalo M."/>
            <person name="Sterndorff E.B."/>
            <person name="Faurdal D."/>
            <person name="Vuksanovic O."/>
            <person name="Mourched A.-S."/>
            <person name="Charusanti P."/>
            <person name="Shaw S."/>
            <person name="Blin K."/>
            <person name="Weber T."/>
        </authorList>
    </citation>
    <scope>NUCLEOTIDE SEQUENCE [LARGE SCALE GENOMIC DNA]</scope>
    <source>
        <strain evidence="5 6">NBC_00123</strain>
    </source>
</reference>
<feature type="domain" description="4'-phosphopantetheinyl transferase" evidence="3">
    <location>
        <begin position="117"/>
        <end position="179"/>
    </location>
</feature>